<dbReference type="InterPro" id="IPR002543">
    <property type="entry name" value="FtsK_dom"/>
</dbReference>
<dbReference type="GO" id="GO:0005524">
    <property type="term" value="F:ATP binding"/>
    <property type="evidence" value="ECO:0007669"/>
    <property type="project" value="UniProtKB-UniRule"/>
</dbReference>
<dbReference type="PROSITE" id="PS50901">
    <property type="entry name" value="FTSK"/>
    <property type="match status" value="1"/>
</dbReference>
<keyword evidence="8" id="KW-1185">Reference proteome</keyword>
<feature type="transmembrane region" description="Helical" evidence="5">
    <location>
        <begin position="289"/>
        <end position="310"/>
    </location>
</feature>
<dbReference type="InterPro" id="IPR003593">
    <property type="entry name" value="AAA+_ATPase"/>
</dbReference>
<dbReference type="PANTHER" id="PTHR22683:SF41">
    <property type="entry name" value="DNA TRANSLOCASE FTSK"/>
    <property type="match status" value="1"/>
</dbReference>
<evidence type="ECO:0000313" key="8">
    <source>
        <dbReference type="Proteomes" id="UP000593765"/>
    </source>
</evidence>
<sequence>MTLITTDLPVSASPPAKPLSPPDAQRAALRDLVSLSTECAATEKRIDRELAATLAESAETLEKSQKSIRIRFESLRGQAAQKKDELLAEITQKHAADLLAIRQSEEPARRRAEAELEQVEQLVQKKTAEASWLADSDLEVTLNTLAAEEKKIAGEVGAQLAQLDALEQDIIRQAVTFGHQPGEADVSVGRPPAAKHPSTLDANDSQSTGTTDSLSADLSASGTKTPLLEEAAAAFVVTREQLDIAAAKVRSLGLPRLFVGVTPALIVFVAVILAAGGTWAATNLEQPNFVAIGIGGGAALLVCLIIGAILKRAAKQQVVHAFGEFEQSLAKARAASSAQLEAADVARHRARQRATHKRDTEIRMAREKYAPGYANAKKRIDAALATIAEQATAGRAAVNAARDAALADATARIDKTARDIEQRLDLDLQGAKLHHDRIIGQARERYDRSRLELESRLRDGLQTIQAPIEANASTGHTAPHDWESPEWANWKPPTTFAPGVRFGRLHVDLTRIARAAADGAEVRLALPPPFSLPATLAFPNRASLLIQADRDGRADAIRAIQMVMSRLLVSLPPGRVRFTLLDPVGLGQNFAGFMHLADHDDQLVGGRIWTEAEQIDQRLTNLTGHMETVIQKYLRNEFETIDDYNAQAGELAEPYRFLVISDFPASFSDEALRRLSSIASSGARCGIYTLIFQDTRQTTNLGTTLDDVIASSVTLSRVEGSFVWRDPVFEQFPLTLEPPPSEGALTRILDKVGKGAKEAARVEVPFETIAPPPGKFWSLDSGGDVHVPVGRMGATRLQLMRLGKGVAQHVLIAGKTGSGKSTLLHALVTNLALWYSPNEVEFYLIDFKKGVEFKTYATYNLPHARAIAVESDREFGLSVLQKLDAELSRRGELFRAAGVQDLGSYRKSPNPQIMPRTLLIVDEFQEFFSEDDKLAQDSSVLLDRLVRQGRAFGIHCLLGSQTIAGASGLPRSTIGQMAVRIALQTSEADSQLILGDNNSAARLLSRPGEAIYNDQGGLVEGNSPFQVAWLSDERKDRYLQQVREAADQQAIKTADAIVFEGNAPADLSKNRRLMELMTSRQPQQGPPRAWLGEPVAIKDPTAVTLRRQSGANVLVIGQSEEPALATLLASMISLAAQLPAGDSVAAPTFYIFDATPTDSTLFGSFAKVKQSLPHKSKLVEWRATPEAINDIATEVIRRRDEQDQTAGPIFLFIYGLQRYRVLRKGEDDFGFSIGSSDEPKPADPGKQFADILKEGPPVGVHTIAWADTATAVDRTLDRNAMREFDSRVLFQMGANDSSNLIDSPAANKLGFHRALVYSEEQGVMEKFRPYGLPAEQFLATVRGKMK</sequence>
<feature type="region of interest" description="Disordered" evidence="4">
    <location>
        <begin position="1"/>
        <end position="25"/>
    </location>
</feature>
<evidence type="ECO:0000256" key="2">
    <source>
        <dbReference type="ARBA" id="ARBA00022840"/>
    </source>
</evidence>
<evidence type="ECO:0000256" key="3">
    <source>
        <dbReference type="PROSITE-ProRule" id="PRU00289"/>
    </source>
</evidence>
<keyword evidence="1 3" id="KW-0547">Nucleotide-binding</keyword>
<keyword evidence="2 3" id="KW-0067">ATP-binding</keyword>
<feature type="binding site" evidence="3">
    <location>
        <begin position="814"/>
        <end position="821"/>
    </location>
    <ligand>
        <name>ATP</name>
        <dbReference type="ChEBI" id="CHEBI:30616"/>
    </ligand>
</feature>
<dbReference type="SMART" id="SM00382">
    <property type="entry name" value="AAA"/>
    <property type="match status" value="1"/>
</dbReference>
<accession>A0A7M2X1K0</accession>
<dbReference type="RefSeq" id="WP_206294927.1">
    <property type="nucleotide sequence ID" value="NZ_CP063458.1"/>
</dbReference>
<keyword evidence="5" id="KW-1133">Transmembrane helix</keyword>
<dbReference type="GO" id="GO:0003677">
    <property type="term" value="F:DNA binding"/>
    <property type="evidence" value="ECO:0007669"/>
    <property type="project" value="InterPro"/>
</dbReference>
<gene>
    <name evidence="7" type="ORF">IPV69_09790</name>
</gene>
<evidence type="ECO:0000256" key="4">
    <source>
        <dbReference type="SAM" id="MobiDB-lite"/>
    </source>
</evidence>
<feature type="compositionally biased region" description="Polar residues" evidence="4">
    <location>
        <begin position="200"/>
        <end position="218"/>
    </location>
</feature>
<dbReference type="InterPro" id="IPR027417">
    <property type="entry name" value="P-loop_NTPase"/>
</dbReference>
<dbReference type="PANTHER" id="PTHR22683">
    <property type="entry name" value="SPORULATION PROTEIN RELATED"/>
    <property type="match status" value="1"/>
</dbReference>
<proteinExistence type="predicted"/>
<keyword evidence="5" id="KW-0472">Membrane</keyword>
<keyword evidence="5" id="KW-0812">Transmembrane</keyword>
<feature type="domain" description="FtsK" evidence="6">
    <location>
        <begin position="794"/>
        <end position="992"/>
    </location>
</feature>
<organism evidence="7 8">
    <name type="scientific">Humisphaera borealis</name>
    <dbReference type="NCBI Taxonomy" id="2807512"/>
    <lineage>
        <taxon>Bacteria</taxon>
        <taxon>Pseudomonadati</taxon>
        <taxon>Planctomycetota</taxon>
        <taxon>Phycisphaerae</taxon>
        <taxon>Tepidisphaerales</taxon>
        <taxon>Tepidisphaeraceae</taxon>
        <taxon>Humisphaera</taxon>
    </lineage>
</organism>
<name>A0A7M2X1K0_9BACT</name>
<evidence type="ECO:0000256" key="1">
    <source>
        <dbReference type="ARBA" id="ARBA00022741"/>
    </source>
</evidence>
<protein>
    <submittedName>
        <fullName evidence="7">AAA family ATPase</fullName>
    </submittedName>
</protein>
<dbReference type="Gene3D" id="3.40.50.300">
    <property type="entry name" value="P-loop containing nucleotide triphosphate hydrolases"/>
    <property type="match status" value="3"/>
</dbReference>
<reference evidence="7 8" key="1">
    <citation type="submission" date="2020-10" db="EMBL/GenBank/DDBJ databases">
        <title>Wide distribution of Phycisphaera-like planctomycetes from WD2101 soil group in peatlands and genome analysis of the first cultivated representative.</title>
        <authorList>
            <person name="Dedysh S.N."/>
            <person name="Beletsky A.V."/>
            <person name="Ivanova A."/>
            <person name="Kulichevskaya I.S."/>
            <person name="Suzina N.E."/>
            <person name="Philippov D.A."/>
            <person name="Rakitin A.L."/>
            <person name="Mardanov A.V."/>
            <person name="Ravin N.V."/>
        </authorList>
    </citation>
    <scope>NUCLEOTIDE SEQUENCE [LARGE SCALE GENOMIC DNA]</scope>
    <source>
        <strain evidence="7 8">M1803</strain>
    </source>
</reference>
<feature type="region of interest" description="Disordered" evidence="4">
    <location>
        <begin position="181"/>
        <end position="218"/>
    </location>
</feature>
<feature type="transmembrane region" description="Helical" evidence="5">
    <location>
        <begin position="257"/>
        <end position="277"/>
    </location>
</feature>
<evidence type="ECO:0000256" key="5">
    <source>
        <dbReference type="SAM" id="Phobius"/>
    </source>
</evidence>
<dbReference type="EMBL" id="CP063458">
    <property type="protein sequence ID" value="QOV91626.1"/>
    <property type="molecule type" value="Genomic_DNA"/>
</dbReference>
<dbReference type="KEGG" id="hbs:IPV69_09790"/>
<dbReference type="SUPFAM" id="SSF52540">
    <property type="entry name" value="P-loop containing nucleoside triphosphate hydrolases"/>
    <property type="match status" value="1"/>
</dbReference>
<dbReference type="Proteomes" id="UP000593765">
    <property type="component" value="Chromosome"/>
</dbReference>
<evidence type="ECO:0000313" key="7">
    <source>
        <dbReference type="EMBL" id="QOV91626.1"/>
    </source>
</evidence>
<evidence type="ECO:0000259" key="6">
    <source>
        <dbReference type="PROSITE" id="PS50901"/>
    </source>
</evidence>
<dbReference type="InterPro" id="IPR050206">
    <property type="entry name" value="FtsK/SpoIIIE/SftA"/>
</dbReference>
<dbReference type="Pfam" id="PF01580">
    <property type="entry name" value="FtsK_SpoIIIE"/>
    <property type="match status" value="1"/>
</dbReference>